<evidence type="ECO:0000256" key="2">
    <source>
        <dbReference type="ARBA" id="ARBA00054756"/>
    </source>
</evidence>
<gene>
    <name evidence="7" type="ORF">B0T11DRAFT_250115</name>
</gene>
<evidence type="ECO:0000259" key="6">
    <source>
        <dbReference type="PROSITE" id="PS51329"/>
    </source>
</evidence>
<dbReference type="Pfam" id="PF01213">
    <property type="entry name" value="CAP_N-CM"/>
    <property type="match status" value="1"/>
</dbReference>
<dbReference type="InterPro" id="IPR036222">
    <property type="entry name" value="CAP_N_sf"/>
</dbReference>
<dbReference type="PANTHER" id="PTHR10652">
    <property type="entry name" value="ADENYLYL CYCLASE-ASSOCIATED PROTEIN"/>
    <property type="match status" value="1"/>
</dbReference>
<feature type="compositionally biased region" description="Basic and acidic residues" evidence="5">
    <location>
        <begin position="325"/>
        <end position="334"/>
    </location>
</feature>
<feature type="compositionally biased region" description="Polar residues" evidence="5">
    <location>
        <begin position="30"/>
        <end position="45"/>
    </location>
</feature>
<evidence type="ECO:0000256" key="5">
    <source>
        <dbReference type="SAM" id="MobiDB-lite"/>
    </source>
</evidence>
<dbReference type="GO" id="GO:0003779">
    <property type="term" value="F:actin binding"/>
    <property type="evidence" value="ECO:0007669"/>
    <property type="project" value="InterPro"/>
</dbReference>
<dbReference type="EMBL" id="JAGPXD010000001">
    <property type="protein sequence ID" value="KAH7375745.1"/>
    <property type="molecule type" value="Genomic_DNA"/>
</dbReference>
<dbReference type="PROSITE" id="PS01088">
    <property type="entry name" value="CAP_1"/>
    <property type="match status" value="1"/>
</dbReference>
<dbReference type="InterPro" id="IPR016098">
    <property type="entry name" value="CAP/MinC_C"/>
</dbReference>
<evidence type="ECO:0000256" key="4">
    <source>
        <dbReference type="RuleBase" id="RU000647"/>
    </source>
</evidence>
<dbReference type="Gene3D" id="2.160.20.70">
    <property type="match status" value="1"/>
</dbReference>
<dbReference type="Proteomes" id="UP000813385">
    <property type="component" value="Unassembled WGS sequence"/>
</dbReference>
<feature type="compositionally biased region" description="Pro residues" evidence="5">
    <location>
        <begin position="268"/>
        <end position="290"/>
    </location>
</feature>
<dbReference type="Pfam" id="PF08603">
    <property type="entry name" value="CAP_C"/>
    <property type="match status" value="1"/>
</dbReference>
<feature type="compositionally biased region" description="Basic and acidic residues" evidence="5">
    <location>
        <begin position="361"/>
        <end position="378"/>
    </location>
</feature>
<accession>A0A8K0TPN5</accession>
<dbReference type="InterPro" id="IPR013912">
    <property type="entry name" value="Adenylate_cyclase-assoc_CAP_C"/>
</dbReference>
<reference evidence="7" key="1">
    <citation type="journal article" date="2021" name="Nat. Commun.">
        <title>Genetic determinants of endophytism in the Arabidopsis root mycobiome.</title>
        <authorList>
            <person name="Mesny F."/>
            <person name="Miyauchi S."/>
            <person name="Thiergart T."/>
            <person name="Pickel B."/>
            <person name="Atanasova L."/>
            <person name="Karlsson M."/>
            <person name="Huettel B."/>
            <person name="Barry K.W."/>
            <person name="Haridas S."/>
            <person name="Chen C."/>
            <person name="Bauer D."/>
            <person name="Andreopoulos W."/>
            <person name="Pangilinan J."/>
            <person name="LaButti K."/>
            <person name="Riley R."/>
            <person name="Lipzen A."/>
            <person name="Clum A."/>
            <person name="Drula E."/>
            <person name="Henrissat B."/>
            <person name="Kohler A."/>
            <person name="Grigoriev I.V."/>
            <person name="Martin F.M."/>
            <person name="Hacquard S."/>
        </authorList>
    </citation>
    <scope>NUCLEOTIDE SEQUENCE</scope>
    <source>
        <strain evidence="7">MPI-CAGE-AT-0016</strain>
    </source>
</reference>
<dbReference type="InterPro" id="IPR053950">
    <property type="entry name" value="CAP_N"/>
</dbReference>
<dbReference type="Gene3D" id="1.25.40.330">
    <property type="entry name" value="Adenylate cyclase-associated CAP, N-terminal domain"/>
    <property type="match status" value="1"/>
</dbReference>
<dbReference type="AlphaFoldDB" id="A0A8K0TPN5"/>
<feature type="domain" description="C-CAP/cofactor C-like" evidence="6">
    <location>
        <begin position="371"/>
        <end position="506"/>
    </location>
</feature>
<feature type="region of interest" description="Disordered" evidence="5">
    <location>
        <begin position="247"/>
        <end position="378"/>
    </location>
</feature>
<dbReference type="InterPro" id="IPR017901">
    <property type="entry name" value="C-CAP_CF_C-like"/>
</dbReference>
<comment type="function">
    <text evidence="2">The N-terminal domain binds to adenylyl cyclase, thereby enabling adenylyl cyclase to be activated by upstream regulatory signals, such as Ras. The C-terminal domain is required for normal cellular morphology and growth control.</text>
</comment>
<keyword evidence="8" id="KW-1185">Reference proteome</keyword>
<feature type="region of interest" description="Disordered" evidence="5">
    <location>
        <begin position="30"/>
        <end position="62"/>
    </location>
</feature>
<dbReference type="FunFam" id="2.160.20.70:FF:000008">
    <property type="entry name" value="Adenylyl cyclase-associated protein"/>
    <property type="match status" value="1"/>
</dbReference>
<dbReference type="OrthoDB" id="77251at2759"/>
<dbReference type="InterPro" id="IPR036223">
    <property type="entry name" value="CAP_C_sf"/>
</dbReference>
<evidence type="ECO:0000313" key="7">
    <source>
        <dbReference type="EMBL" id="KAH7375745.1"/>
    </source>
</evidence>
<dbReference type="GO" id="GO:0005737">
    <property type="term" value="C:cytoplasm"/>
    <property type="evidence" value="ECO:0007669"/>
    <property type="project" value="TreeGrafter"/>
</dbReference>
<protein>
    <recommendedName>
        <fullName evidence="3 4">Adenylyl cyclase-associated protein</fullName>
    </recommendedName>
</protein>
<name>A0A8K0TPN5_9PEZI</name>
<dbReference type="InterPro" id="IPR001837">
    <property type="entry name" value="Adenylate_cyclase-assoc_CAP"/>
</dbReference>
<comment type="similarity">
    <text evidence="1 4">Belongs to the CAP family.</text>
</comment>
<dbReference type="InterPro" id="IPR013992">
    <property type="entry name" value="Adenylate_cyclase-assoc_CAP_N"/>
</dbReference>
<proteinExistence type="inferred from homology"/>
<dbReference type="SMART" id="SM00673">
    <property type="entry name" value="CARP"/>
    <property type="match status" value="2"/>
</dbReference>
<evidence type="ECO:0000256" key="3">
    <source>
        <dbReference type="ARBA" id="ARBA00072052"/>
    </source>
</evidence>
<dbReference type="FunFam" id="1.25.40.330:FF:000001">
    <property type="entry name" value="Adenylyl cyclase-associated protein"/>
    <property type="match status" value="1"/>
</dbReference>
<dbReference type="InterPro" id="IPR006599">
    <property type="entry name" value="CARP_motif"/>
</dbReference>
<organism evidence="7 8">
    <name type="scientific">Plectosphaerella cucumerina</name>
    <dbReference type="NCBI Taxonomy" id="40658"/>
    <lineage>
        <taxon>Eukaryota</taxon>
        <taxon>Fungi</taxon>
        <taxon>Dikarya</taxon>
        <taxon>Ascomycota</taxon>
        <taxon>Pezizomycotina</taxon>
        <taxon>Sordariomycetes</taxon>
        <taxon>Hypocreomycetidae</taxon>
        <taxon>Glomerellales</taxon>
        <taxon>Plectosphaerellaceae</taxon>
        <taxon>Plectosphaerella</taxon>
    </lineage>
</organism>
<dbReference type="Pfam" id="PF21938">
    <property type="entry name" value="CAP_N"/>
    <property type="match status" value="1"/>
</dbReference>
<dbReference type="InterPro" id="IPR018106">
    <property type="entry name" value="CAP_CS_N"/>
</dbReference>
<feature type="compositionally biased region" description="Polar residues" evidence="5">
    <location>
        <begin position="335"/>
        <end position="347"/>
    </location>
</feature>
<dbReference type="GO" id="GO:0008179">
    <property type="term" value="F:adenylate cyclase binding"/>
    <property type="evidence" value="ECO:0007669"/>
    <property type="project" value="TreeGrafter"/>
</dbReference>
<dbReference type="GO" id="GO:0007015">
    <property type="term" value="P:actin filament organization"/>
    <property type="evidence" value="ECO:0007669"/>
    <property type="project" value="TreeGrafter"/>
</dbReference>
<dbReference type="PROSITE" id="PS51329">
    <property type="entry name" value="C_CAP_COFACTOR_C"/>
    <property type="match status" value="1"/>
</dbReference>
<dbReference type="SUPFAM" id="SSF101278">
    <property type="entry name" value="N-terminal domain of adenylylcyclase associated protein, CAP"/>
    <property type="match status" value="1"/>
</dbReference>
<evidence type="ECO:0000313" key="8">
    <source>
        <dbReference type="Proteomes" id="UP000813385"/>
    </source>
</evidence>
<dbReference type="SUPFAM" id="SSF69340">
    <property type="entry name" value="C-terminal domain of adenylylcyclase associated protein"/>
    <property type="match status" value="1"/>
</dbReference>
<dbReference type="PANTHER" id="PTHR10652:SF0">
    <property type="entry name" value="ADENYLYL CYCLASE-ASSOCIATED PROTEIN"/>
    <property type="match status" value="1"/>
</dbReference>
<evidence type="ECO:0000256" key="1">
    <source>
        <dbReference type="ARBA" id="ARBA00007659"/>
    </source>
</evidence>
<comment type="caution">
    <text evidence="7">The sequence shown here is derived from an EMBL/GenBank/DDBJ whole genome shotgun (WGS) entry which is preliminary data.</text>
</comment>
<dbReference type="GO" id="GO:0019933">
    <property type="term" value="P:cAMP-mediated signaling"/>
    <property type="evidence" value="ECO:0007669"/>
    <property type="project" value="TreeGrafter"/>
</dbReference>
<sequence length="530" mass="57218">MATTNMHNLTTLIKRLEAATSRLEDIASSTVESPPITLPNQSITAKQAAPSESPAPVPTEPIEAQEPLPESIEEFDAFLATSVDKYVKLSNQLGGVVAQQAAELLKAFQAQRDFLLLTTKTKKPGPDETSAYQKLLEPTTKALTAVQGVKEANRKSPFFTQLSAVAEGIMVLAWVTVEARTAKHVEEAFGSAQFFGNRVLKEQKDKDPKQVEWVQSFYGIFKSLLEYTKQYFANGVTWNPAGKPADEAAKSMGANKPAGAPKTSNTSPPVPPPTGGLPPPPPPPPGPPPVLEIKEETSGKTDSPGGLGAVFSELNRGDAVTKGLRKVDKSEMTHKNPSLRASSTVGDSSARGKSPAPGKKPKPESMRVKKPPRKELDGNKWTIENFDNEQQPVEIEAEISHSILISRCNKTTILIKGKANAVTIENSNRLSLVVDSLVSTVDVVKSQNFALQVLGVIPTVMMDQIDGAQVYFSKESVATKIFTSKSSSINLNIISGPDDDYKEVPLPYQICSYYDQDKGDLVNEIVSHSG</sequence>